<evidence type="ECO:0000256" key="1">
    <source>
        <dbReference type="ARBA" id="ARBA00004651"/>
    </source>
</evidence>
<protein>
    <submittedName>
        <fullName evidence="9">Duplicated orphan permease</fullName>
    </submittedName>
</protein>
<dbReference type="EMBL" id="FUWZ01000002">
    <property type="protein sequence ID" value="SKA06066.1"/>
    <property type="molecule type" value="Genomic_DNA"/>
</dbReference>
<feature type="domain" description="MacB-like periplasmic core" evidence="8">
    <location>
        <begin position="457"/>
        <end position="636"/>
    </location>
</feature>
<evidence type="ECO:0000256" key="3">
    <source>
        <dbReference type="ARBA" id="ARBA00022692"/>
    </source>
</evidence>
<name>A0A1T4QQX4_9BACT</name>
<accession>A0A1T4QQX4</accession>
<dbReference type="InterPro" id="IPR025857">
    <property type="entry name" value="MacB_PCD"/>
</dbReference>
<feature type="transmembrane region" description="Helical" evidence="6">
    <location>
        <begin position="21"/>
        <end position="41"/>
    </location>
</feature>
<feature type="transmembrane region" description="Helical" evidence="6">
    <location>
        <begin position="418"/>
        <end position="441"/>
    </location>
</feature>
<keyword evidence="4 6" id="KW-1133">Transmembrane helix</keyword>
<dbReference type="AlphaFoldDB" id="A0A1T4QQX4"/>
<evidence type="ECO:0000313" key="9">
    <source>
        <dbReference type="EMBL" id="SKA06066.1"/>
    </source>
</evidence>
<comment type="subcellular location">
    <subcellularLocation>
        <location evidence="1">Cell membrane</location>
        <topology evidence="1">Multi-pass membrane protein</topology>
    </subcellularLocation>
</comment>
<reference evidence="10" key="1">
    <citation type="submission" date="2017-02" db="EMBL/GenBank/DDBJ databases">
        <authorList>
            <person name="Varghese N."/>
            <person name="Submissions S."/>
        </authorList>
    </citation>
    <scope>NUCLEOTIDE SEQUENCE [LARGE SCALE GENOMIC DNA]</scope>
    <source>
        <strain evidence="10">DSM 22224</strain>
    </source>
</reference>
<evidence type="ECO:0000313" key="10">
    <source>
        <dbReference type="Proteomes" id="UP000190367"/>
    </source>
</evidence>
<feature type="transmembrane region" description="Helical" evidence="6">
    <location>
        <begin position="673"/>
        <end position="695"/>
    </location>
</feature>
<organism evidence="9 10">
    <name type="scientific">Chitinophaga eiseniae</name>
    <dbReference type="NCBI Taxonomy" id="634771"/>
    <lineage>
        <taxon>Bacteria</taxon>
        <taxon>Pseudomonadati</taxon>
        <taxon>Bacteroidota</taxon>
        <taxon>Chitinophagia</taxon>
        <taxon>Chitinophagales</taxon>
        <taxon>Chitinophagaceae</taxon>
        <taxon>Chitinophaga</taxon>
    </lineage>
</organism>
<feature type="domain" description="ABC3 transporter permease C-terminal" evidence="7">
    <location>
        <begin position="676"/>
        <end position="788"/>
    </location>
</feature>
<keyword evidence="3 6" id="KW-0812">Transmembrane</keyword>
<dbReference type="GO" id="GO:0005886">
    <property type="term" value="C:plasma membrane"/>
    <property type="evidence" value="ECO:0007669"/>
    <property type="project" value="UniProtKB-SubCell"/>
</dbReference>
<dbReference type="Pfam" id="PF02687">
    <property type="entry name" value="FtsX"/>
    <property type="match status" value="2"/>
</dbReference>
<keyword evidence="2" id="KW-1003">Cell membrane</keyword>
<feature type="domain" description="ABC3 transporter permease C-terminal" evidence="7">
    <location>
        <begin position="286"/>
        <end position="402"/>
    </location>
</feature>
<dbReference type="GO" id="GO:0022857">
    <property type="term" value="F:transmembrane transporter activity"/>
    <property type="evidence" value="ECO:0007669"/>
    <property type="project" value="TreeGrafter"/>
</dbReference>
<evidence type="ECO:0000259" key="8">
    <source>
        <dbReference type="Pfam" id="PF12704"/>
    </source>
</evidence>
<feature type="transmembrane region" description="Helical" evidence="6">
    <location>
        <begin position="374"/>
        <end position="397"/>
    </location>
</feature>
<dbReference type="RefSeq" id="WP_078670294.1">
    <property type="nucleotide sequence ID" value="NZ_FUWZ01000002.1"/>
</dbReference>
<dbReference type="STRING" id="634771.SAMN04488128_102531"/>
<dbReference type="OrthoDB" id="5933722at2"/>
<evidence type="ECO:0000256" key="5">
    <source>
        <dbReference type="ARBA" id="ARBA00023136"/>
    </source>
</evidence>
<feature type="transmembrane region" description="Helical" evidence="6">
    <location>
        <begin position="331"/>
        <end position="354"/>
    </location>
</feature>
<dbReference type="PANTHER" id="PTHR30572:SF18">
    <property type="entry name" value="ABC-TYPE MACROLIDE FAMILY EXPORT SYSTEM PERMEASE COMPONENT 2"/>
    <property type="match status" value="1"/>
</dbReference>
<evidence type="ECO:0000259" key="7">
    <source>
        <dbReference type="Pfam" id="PF02687"/>
    </source>
</evidence>
<proteinExistence type="predicted"/>
<dbReference type="PROSITE" id="PS51257">
    <property type="entry name" value="PROKAR_LIPOPROTEIN"/>
    <property type="match status" value="1"/>
</dbReference>
<keyword evidence="10" id="KW-1185">Reference proteome</keyword>
<dbReference type="Pfam" id="PF12704">
    <property type="entry name" value="MacB_PCD"/>
    <property type="match status" value="2"/>
</dbReference>
<dbReference type="Proteomes" id="UP000190367">
    <property type="component" value="Unassembled WGS sequence"/>
</dbReference>
<feature type="transmembrane region" description="Helical" evidence="6">
    <location>
        <begin position="716"/>
        <end position="737"/>
    </location>
</feature>
<gene>
    <name evidence="9" type="ORF">SAMN04488128_102531</name>
</gene>
<feature type="transmembrane region" description="Helical" evidence="6">
    <location>
        <begin position="757"/>
        <end position="782"/>
    </location>
</feature>
<feature type="domain" description="MacB-like periplasmic core" evidence="8">
    <location>
        <begin position="20"/>
        <end position="237"/>
    </location>
</feature>
<dbReference type="InterPro" id="IPR050250">
    <property type="entry name" value="Macrolide_Exporter_MacB"/>
</dbReference>
<dbReference type="PANTHER" id="PTHR30572">
    <property type="entry name" value="MEMBRANE COMPONENT OF TRANSPORTER-RELATED"/>
    <property type="match status" value="1"/>
</dbReference>
<sequence>MLRSHFRIATRNLWKHKGFSIINIAGLTLGIACSLLIFLWVQDERSVDAFHANSTQIYSVYKRLYHEGSIDGGYQTPGLLAEELKRTMPEIEKASGLGWASTKAFASGDKIQREEGRAAGADFFEIFSYPLLEGSAREALNAPENIAISRKMATAFFGSPEKAMHQTIRYDNRTDFTVSAVFEDLPANASQRFDFLLNWEAMKKENSWLLDWGNNGPETIIMLRPGASAALLEQKIVSFLRTYNRENPGYHAELGLQRYDERYLHSRFENGKISGGRITYVKLFSLVAVFILLIACINFMNLTTARSANRLKEIGVRKAMGAVRGQLVRQFIGEAVLIAFLAGILALLLVILVLPAFNQLTSKAIVLPLRQPLFWISLAGLTLFTGVIAGSYPALFLSSFNPVKVLKGQLQQKGSSLWLRKGLVTFQFTLSIILIISTILVSRQIHFIQAAKLGYDRENLVYIPVEGDLAAQKTVFKQEALQLPGVMAVSQMLGSPTDLSLQTNGVEWEGRDPNVKSYFNHSTVGYDFVKTMHLQLTAGRDFSRDFATDSVSYVLNETAAKKIGFKEPVGQQLSFWGKKGQIIGVVKDFHFQSLHKQIEPLILRLDHSRVSGIFGTFQAGSFLVRIQPGKTRQALSALEKLHQQLNPRYPFSYQFSDLEYDRLYKSEQVIGRLSVIFAVLAIFISCLGLLGLSVFTAEQKTKEISIRKVLGASSLSLFRVLSADFMSLVGIAFLIAVPLAWYAMHQWLQQFAYKTSISWWTFALSGLLAVMIALGTVSIQAIRTININLIKSLRGE</sequence>
<dbReference type="InterPro" id="IPR003838">
    <property type="entry name" value="ABC3_permease_C"/>
</dbReference>
<evidence type="ECO:0000256" key="6">
    <source>
        <dbReference type="SAM" id="Phobius"/>
    </source>
</evidence>
<evidence type="ECO:0000256" key="2">
    <source>
        <dbReference type="ARBA" id="ARBA00022475"/>
    </source>
</evidence>
<feature type="transmembrane region" description="Helical" evidence="6">
    <location>
        <begin position="283"/>
        <end position="302"/>
    </location>
</feature>
<keyword evidence="5 6" id="KW-0472">Membrane</keyword>
<evidence type="ECO:0000256" key="4">
    <source>
        <dbReference type="ARBA" id="ARBA00022989"/>
    </source>
</evidence>